<accession>A0ACB9EPV7</accession>
<keyword evidence="2" id="KW-1185">Reference proteome</keyword>
<sequence>MAELCGQFYNLGDDTEQANGKIERQQLASVSTALLLAVGIGLFEGLALYFGQEALGAPAVVLSLALEGVFRGFKHTKTPVICLGA</sequence>
<comment type="caution">
    <text evidence="1">The sequence shown here is derived from an EMBL/GenBank/DDBJ whole genome shotgun (WGS) entry which is preliminary data.</text>
</comment>
<evidence type="ECO:0000313" key="1">
    <source>
        <dbReference type="EMBL" id="KAI3760862.1"/>
    </source>
</evidence>
<proteinExistence type="predicted"/>
<reference evidence="1 2" key="2">
    <citation type="journal article" date="2022" name="Mol. Ecol. Resour.">
        <title>The genomes of chicory, endive, great burdock and yacon provide insights into Asteraceae paleo-polyploidization history and plant inulin production.</title>
        <authorList>
            <person name="Fan W."/>
            <person name="Wang S."/>
            <person name="Wang H."/>
            <person name="Wang A."/>
            <person name="Jiang F."/>
            <person name="Liu H."/>
            <person name="Zhao H."/>
            <person name="Xu D."/>
            <person name="Zhang Y."/>
        </authorList>
    </citation>
    <scope>NUCLEOTIDE SEQUENCE [LARGE SCALE GENOMIC DNA]</scope>
    <source>
        <strain evidence="2">cv. Yunnan</strain>
        <tissue evidence="1">Leaves</tissue>
    </source>
</reference>
<dbReference type="Proteomes" id="UP001056120">
    <property type="component" value="Linkage Group LG17"/>
</dbReference>
<evidence type="ECO:0000313" key="2">
    <source>
        <dbReference type="Proteomes" id="UP001056120"/>
    </source>
</evidence>
<gene>
    <name evidence="1" type="ORF">L1987_51262</name>
</gene>
<organism evidence="1 2">
    <name type="scientific">Smallanthus sonchifolius</name>
    <dbReference type="NCBI Taxonomy" id="185202"/>
    <lineage>
        <taxon>Eukaryota</taxon>
        <taxon>Viridiplantae</taxon>
        <taxon>Streptophyta</taxon>
        <taxon>Embryophyta</taxon>
        <taxon>Tracheophyta</taxon>
        <taxon>Spermatophyta</taxon>
        <taxon>Magnoliopsida</taxon>
        <taxon>eudicotyledons</taxon>
        <taxon>Gunneridae</taxon>
        <taxon>Pentapetalae</taxon>
        <taxon>asterids</taxon>
        <taxon>campanulids</taxon>
        <taxon>Asterales</taxon>
        <taxon>Asteraceae</taxon>
        <taxon>Asteroideae</taxon>
        <taxon>Heliantheae alliance</taxon>
        <taxon>Millerieae</taxon>
        <taxon>Smallanthus</taxon>
    </lineage>
</organism>
<name>A0ACB9EPV7_9ASTR</name>
<dbReference type="EMBL" id="CM042034">
    <property type="protein sequence ID" value="KAI3760862.1"/>
    <property type="molecule type" value="Genomic_DNA"/>
</dbReference>
<protein>
    <submittedName>
        <fullName evidence="1">Uncharacterized protein</fullName>
    </submittedName>
</protein>
<reference evidence="2" key="1">
    <citation type="journal article" date="2022" name="Mol. Ecol. Resour.">
        <title>The genomes of chicory, endive, great burdock and yacon provide insights into Asteraceae palaeo-polyploidization history and plant inulin production.</title>
        <authorList>
            <person name="Fan W."/>
            <person name="Wang S."/>
            <person name="Wang H."/>
            <person name="Wang A."/>
            <person name="Jiang F."/>
            <person name="Liu H."/>
            <person name="Zhao H."/>
            <person name="Xu D."/>
            <person name="Zhang Y."/>
        </authorList>
    </citation>
    <scope>NUCLEOTIDE SEQUENCE [LARGE SCALE GENOMIC DNA]</scope>
    <source>
        <strain evidence="2">cv. Yunnan</strain>
    </source>
</reference>